<gene>
    <name evidence="2" type="ORF">MZO42_06015</name>
</gene>
<dbReference type="EMBL" id="JALMLT010000001">
    <property type="protein sequence ID" value="MDT8758247.1"/>
    <property type="molecule type" value="Genomic_DNA"/>
</dbReference>
<name>A0ABU3N128_9SPHN</name>
<dbReference type="Gene3D" id="3.10.450.40">
    <property type="match status" value="1"/>
</dbReference>
<evidence type="ECO:0000259" key="1">
    <source>
        <dbReference type="Pfam" id="PF04965"/>
    </source>
</evidence>
<accession>A0ABU3N128</accession>
<protein>
    <submittedName>
        <fullName evidence="2">GPW/gp25 family protein</fullName>
    </submittedName>
</protein>
<proteinExistence type="predicted"/>
<dbReference type="Pfam" id="PF04965">
    <property type="entry name" value="GPW_gp25"/>
    <property type="match status" value="1"/>
</dbReference>
<feature type="domain" description="IraD/Gp25-like" evidence="1">
    <location>
        <begin position="12"/>
        <end position="94"/>
    </location>
</feature>
<sequence>MNASAGTAIADNAHLAQSIGDILGTPIGTRVMRRDYGSMLFDLIDQPINAAIRMLIHAATVIAIRRWEPRLLVTRVALFQGAADGSLAITIEGQRTDLPRANERVSLSIPIRRGGAAPLAS</sequence>
<reference evidence="2" key="1">
    <citation type="submission" date="2022-04" db="EMBL/GenBank/DDBJ databases">
        <title>Tomato heritable bacteria conferring resistance against bacterial wilt.</title>
        <authorList>
            <person name="Yin J."/>
        </authorList>
    </citation>
    <scope>NUCLEOTIDE SEQUENCE</scope>
    <source>
        <strain evidence="2">Cra20</strain>
    </source>
</reference>
<organism evidence="2">
    <name type="scientific">Sphingomonas psychrotolerans</name>
    <dbReference type="NCBI Taxonomy" id="1327635"/>
    <lineage>
        <taxon>Bacteria</taxon>
        <taxon>Pseudomonadati</taxon>
        <taxon>Pseudomonadota</taxon>
        <taxon>Alphaproteobacteria</taxon>
        <taxon>Sphingomonadales</taxon>
        <taxon>Sphingomonadaceae</taxon>
        <taxon>Sphingomonas</taxon>
    </lineage>
</organism>
<dbReference type="SUPFAM" id="SSF160719">
    <property type="entry name" value="gpW/gp25-like"/>
    <property type="match status" value="1"/>
</dbReference>
<evidence type="ECO:0000313" key="2">
    <source>
        <dbReference type="EMBL" id="MDT8758247.1"/>
    </source>
</evidence>
<dbReference type="InterPro" id="IPR007048">
    <property type="entry name" value="IraD/Gp25-like"/>
</dbReference>
<comment type="caution">
    <text evidence="2">The sequence shown here is derived from an EMBL/GenBank/DDBJ whole genome shotgun (WGS) entry which is preliminary data.</text>
</comment>